<sequence length="169" mass="17490">MSRYINYDDGGGGSVSAELETLTVFKGKVDKMITDLDASEAAPTQVSQQTVDQSWVGTGFGSADSLHAAYTLAHQNLQALSQTLANQIQAMSIAMNININGYKNVDDDQRTTLWTIYNQTNTQYSTGVQAGAVTVPGASPQTDSAPANGDSSGGTGTANSSDNSVGATG</sequence>
<protein>
    <submittedName>
        <fullName evidence="2">Uncharacterized protein</fullName>
    </submittedName>
</protein>
<evidence type="ECO:0000313" key="3">
    <source>
        <dbReference type="Proteomes" id="UP000317940"/>
    </source>
</evidence>
<dbReference type="RefSeq" id="WP_145904721.1">
    <property type="nucleotide sequence ID" value="NZ_BAAAMZ010000031.1"/>
</dbReference>
<gene>
    <name evidence="2" type="ORF">FHX73_112064</name>
</gene>
<feature type="compositionally biased region" description="Polar residues" evidence="1">
    <location>
        <begin position="157"/>
        <end position="169"/>
    </location>
</feature>
<dbReference type="OrthoDB" id="3855104at2"/>
<keyword evidence="3" id="KW-1185">Reference proteome</keyword>
<proteinExistence type="predicted"/>
<comment type="caution">
    <text evidence="2">The sequence shown here is derived from an EMBL/GenBank/DDBJ whole genome shotgun (WGS) entry which is preliminary data.</text>
</comment>
<name>A0A561UFY1_9ACTN</name>
<evidence type="ECO:0000256" key="1">
    <source>
        <dbReference type="SAM" id="MobiDB-lite"/>
    </source>
</evidence>
<organism evidence="2 3">
    <name type="scientific">Kitasatospora viridis</name>
    <dbReference type="NCBI Taxonomy" id="281105"/>
    <lineage>
        <taxon>Bacteria</taxon>
        <taxon>Bacillati</taxon>
        <taxon>Actinomycetota</taxon>
        <taxon>Actinomycetes</taxon>
        <taxon>Kitasatosporales</taxon>
        <taxon>Streptomycetaceae</taxon>
        <taxon>Kitasatospora</taxon>
    </lineage>
</organism>
<dbReference type="Proteomes" id="UP000317940">
    <property type="component" value="Unassembled WGS sequence"/>
</dbReference>
<accession>A0A561UFY1</accession>
<dbReference type="EMBL" id="VIWT01000001">
    <property type="protein sequence ID" value="TWF98258.1"/>
    <property type="molecule type" value="Genomic_DNA"/>
</dbReference>
<feature type="region of interest" description="Disordered" evidence="1">
    <location>
        <begin position="133"/>
        <end position="169"/>
    </location>
</feature>
<evidence type="ECO:0000313" key="2">
    <source>
        <dbReference type="EMBL" id="TWF98258.1"/>
    </source>
</evidence>
<dbReference type="AlphaFoldDB" id="A0A561UFY1"/>
<reference evidence="2 3" key="1">
    <citation type="submission" date="2019-06" db="EMBL/GenBank/DDBJ databases">
        <title>Sequencing the genomes of 1000 actinobacteria strains.</title>
        <authorList>
            <person name="Klenk H.-P."/>
        </authorList>
    </citation>
    <scope>NUCLEOTIDE SEQUENCE [LARGE SCALE GENOMIC DNA]</scope>
    <source>
        <strain evidence="2 3">DSM 44826</strain>
    </source>
</reference>